<dbReference type="SMART" id="SM00220">
    <property type="entry name" value="S_TKc"/>
    <property type="match status" value="1"/>
</dbReference>
<evidence type="ECO:0000256" key="5">
    <source>
        <dbReference type="ARBA" id="ARBA00022840"/>
    </source>
</evidence>
<evidence type="ECO:0000256" key="1">
    <source>
        <dbReference type="ARBA" id="ARBA00022527"/>
    </source>
</evidence>
<feature type="compositionally biased region" description="Polar residues" evidence="6">
    <location>
        <begin position="411"/>
        <end position="446"/>
    </location>
</feature>
<evidence type="ECO:0000256" key="4">
    <source>
        <dbReference type="ARBA" id="ARBA00022777"/>
    </source>
</evidence>
<keyword evidence="9" id="KW-1185">Reference proteome</keyword>
<feature type="compositionally biased region" description="Pro residues" evidence="6">
    <location>
        <begin position="503"/>
        <end position="512"/>
    </location>
</feature>
<feature type="compositionally biased region" description="Low complexity" evidence="6">
    <location>
        <begin position="25"/>
        <end position="42"/>
    </location>
</feature>
<evidence type="ECO:0000259" key="7">
    <source>
        <dbReference type="PROSITE" id="PS50011"/>
    </source>
</evidence>
<dbReference type="InterPro" id="IPR008271">
    <property type="entry name" value="Ser/Thr_kinase_AS"/>
</dbReference>
<feature type="compositionally biased region" description="Polar residues" evidence="6">
    <location>
        <begin position="562"/>
        <end position="577"/>
    </location>
</feature>
<dbReference type="PROSITE" id="PS00108">
    <property type="entry name" value="PROTEIN_KINASE_ST"/>
    <property type="match status" value="1"/>
</dbReference>
<sequence>MASEDQGNAEGNASAGGSAGGGKTGTTRSSSPKPSPSSLSNSQIHRGRSRTRGTGSNRDEQNGLRRGYHALHSSFGKVFNVEKRWKIIREMGSGAYGFVVSAADEITGEVVAIKLVTRVTERIQLSKRALREITLLRHFAHHENITGLIDVDASSPNLEEMCIIKSGQSLTSEHVQYFVYQILRGMKYIHSASVVHRDLKPGNLLVNADCELKICDFGLSRGFDALPDSEVSMTEYVATRWYRAPEIMLAFRKYGTAIDVWSIGCIFAELLLSKPLFKGKDYVDQLNKIIDVLGTPSQETITRVGSQKAQAYIRSLPMRKATPFEKLLPDADAQAIDLLRRMVTFDPIDRISVAEALKHPWLSTYHNPDDEPDCVESFQRWKEVEELETHDEFKKALWEEIQDYRREVRGLNSSSGSPVTMKRTSSTSSHSMVDPQAQPSAATTGLGQIEEETAADLKSGTTRSSSSASPHQKEEPTTTETSPLPAEVEPFQARSEAQSTLPPSEPLPPLPPQDNQQPRPISRTNSKGGERRPSSDKLERASSTASNTTPTDPVMTYARRTSFLQPQQPSVPNSGRSSPVHPYHPNNHNSRKPIPNFGEGGYFDEGVNLREQYGHGKHLNRNTVAFPTGEAFIVPARTRSVSTFGPYPPGVPFPSSTYGGDGVSGLPGSYNYTVGPGTVGRLLRTLSTVSIHESGQGLKGGLADIAPIGKFITERGSDDELLASDVPEEFKEGGFKDGDRDGGKDAVRKGRKRKGTGLFNL</sequence>
<feature type="region of interest" description="Disordered" evidence="6">
    <location>
        <begin position="409"/>
        <end position="599"/>
    </location>
</feature>
<evidence type="ECO:0000256" key="3">
    <source>
        <dbReference type="ARBA" id="ARBA00022741"/>
    </source>
</evidence>
<dbReference type="FunFam" id="1.10.510.10:FF:000013">
    <property type="entry name" value="Mitogen-activated protein kinase"/>
    <property type="match status" value="1"/>
</dbReference>
<dbReference type="CDD" id="cd07834">
    <property type="entry name" value="STKc_MAPK"/>
    <property type="match status" value="1"/>
</dbReference>
<evidence type="ECO:0000256" key="6">
    <source>
        <dbReference type="SAM" id="MobiDB-lite"/>
    </source>
</evidence>
<feature type="region of interest" description="Disordered" evidence="6">
    <location>
        <begin position="1"/>
        <end position="63"/>
    </location>
</feature>
<feature type="compositionally biased region" description="Basic and acidic residues" evidence="6">
    <location>
        <begin position="728"/>
        <end position="748"/>
    </location>
</feature>
<dbReference type="EMBL" id="WIUZ02000006">
    <property type="protein sequence ID" value="KAF9786279.1"/>
    <property type="molecule type" value="Genomic_DNA"/>
</dbReference>
<keyword evidence="5" id="KW-0067">ATP-binding</keyword>
<dbReference type="SUPFAM" id="SSF56112">
    <property type="entry name" value="Protein kinase-like (PK-like)"/>
    <property type="match status" value="1"/>
</dbReference>
<dbReference type="Gene3D" id="3.30.200.20">
    <property type="entry name" value="Phosphorylase Kinase, domain 1"/>
    <property type="match status" value="1"/>
</dbReference>
<gene>
    <name evidence="8" type="ORF">BJ322DRAFT_1099873</name>
</gene>
<dbReference type="InterPro" id="IPR050117">
    <property type="entry name" value="MAPK"/>
</dbReference>
<dbReference type="GO" id="GO:0004674">
    <property type="term" value="F:protein serine/threonine kinase activity"/>
    <property type="evidence" value="ECO:0007669"/>
    <property type="project" value="UniProtKB-KW"/>
</dbReference>
<dbReference type="PANTHER" id="PTHR24055">
    <property type="entry name" value="MITOGEN-ACTIVATED PROTEIN KINASE"/>
    <property type="match status" value="1"/>
</dbReference>
<dbReference type="GO" id="GO:0005524">
    <property type="term" value="F:ATP binding"/>
    <property type="evidence" value="ECO:0007669"/>
    <property type="project" value="UniProtKB-KW"/>
</dbReference>
<dbReference type="InterPro" id="IPR011009">
    <property type="entry name" value="Kinase-like_dom_sf"/>
</dbReference>
<dbReference type="InterPro" id="IPR000719">
    <property type="entry name" value="Prot_kinase_dom"/>
</dbReference>
<dbReference type="AlphaFoldDB" id="A0A9P6L7Q5"/>
<feature type="region of interest" description="Disordered" evidence="6">
    <location>
        <begin position="726"/>
        <end position="761"/>
    </location>
</feature>
<reference evidence="8" key="2">
    <citation type="submission" date="2020-11" db="EMBL/GenBank/DDBJ databases">
        <authorList>
            <consortium name="DOE Joint Genome Institute"/>
            <person name="Kuo A."/>
            <person name="Miyauchi S."/>
            <person name="Kiss E."/>
            <person name="Drula E."/>
            <person name="Kohler A."/>
            <person name="Sanchez-Garcia M."/>
            <person name="Andreopoulos B."/>
            <person name="Barry K.W."/>
            <person name="Bonito G."/>
            <person name="Buee M."/>
            <person name="Carver A."/>
            <person name="Chen C."/>
            <person name="Cichocki N."/>
            <person name="Clum A."/>
            <person name="Culley D."/>
            <person name="Crous P.W."/>
            <person name="Fauchery L."/>
            <person name="Girlanda M."/>
            <person name="Hayes R."/>
            <person name="Keri Z."/>
            <person name="Labutti K."/>
            <person name="Lipzen A."/>
            <person name="Lombard V."/>
            <person name="Magnuson J."/>
            <person name="Maillard F."/>
            <person name="Morin E."/>
            <person name="Murat C."/>
            <person name="Nolan M."/>
            <person name="Ohm R."/>
            <person name="Pangilinan J."/>
            <person name="Pereira M."/>
            <person name="Perotto S."/>
            <person name="Peter M."/>
            <person name="Riley R."/>
            <person name="Sitrit Y."/>
            <person name="Stielow B."/>
            <person name="Szollosi G."/>
            <person name="Zifcakova L."/>
            <person name="Stursova M."/>
            <person name="Spatafora J.W."/>
            <person name="Tedersoo L."/>
            <person name="Vaario L.-M."/>
            <person name="Yamada A."/>
            <person name="Yan M."/>
            <person name="Wang P."/>
            <person name="Xu J."/>
            <person name="Bruns T."/>
            <person name="Baldrian P."/>
            <person name="Vilgalys R."/>
            <person name="Henrissat B."/>
            <person name="Grigoriev I.V."/>
            <person name="Hibbett D."/>
            <person name="Nagy L.G."/>
            <person name="Martin F.M."/>
        </authorList>
    </citation>
    <scope>NUCLEOTIDE SEQUENCE</scope>
    <source>
        <strain evidence="8">UH-Tt-Lm1</strain>
    </source>
</reference>
<organism evidence="8 9">
    <name type="scientific">Thelephora terrestris</name>
    <dbReference type="NCBI Taxonomy" id="56493"/>
    <lineage>
        <taxon>Eukaryota</taxon>
        <taxon>Fungi</taxon>
        <taxon>Dikarya</taxon>
        <taxon>Basidiomycota</taxon>
        <taxon>Agaricomycotina</taxon>
        <taxon>Agaricomycetes</taxon>
        <taxon>Thelephorales</taxon>
        <taxon>Thelephoraceae</taxon>
        <taxon>Thelephora</taxon>
    </lineage>
</organism>
<accession>A0A9P6L7Q5</accession>
<evidence type="ECO:0000313" key="8">
    <source>
        <dbReference type="EMBL" id="KAF9786279.1"/>
    </source>
</evidence>
<dbReference type="Gene3D" id="1.10.510.10">
    <property type="entry name" value="Transferase(Phosphotransferase) domain 1"/>
    <property type="match status" value="1"/>
</dbReference>
<comment type="caution">
    <text evidence="8">The sequence shown here is derived from an EMBL/GenBank/DDBJ whole genome shotgun (WGS) entry which is preliminary data.</text>
</comment>
<evidence type="ECO:0000313" key="9">
    <source>
        <dbReference type="Proteomes" id="UP000736335"/>
    </source>
</evidence>
<keyword evidence="3" id="KW-0547">Nucleotide-binding</keyword>
<proteinExistence type="predicted"/>
<feature type="compositionally biased region" description="Polar residues" evidence="6">
    <location>
        <begin position="541"/>
        <end position="551"/>
    </location>
</feature>
<dbReference type="OrthoDB" id="192887at2759"/>
<name>A0A9P6L7Q5_9AGAM</name>
<keyword evidence="2" id="KW-0808">Transferase</keyword>
<reference evidence="8" key="1">
    <citation type="journal article" date="2020" name="Nat. Commun.">
        <title>Large-scale genome sequencing of mycorrhizal fungi provides insights into the early evolution of symbiotic traits.</title>
        <authorList>
            <person name="Miyauchi S."/>
            <person name="Kiss E."/>
            <person name="Kuo A."/>
            <person name="Drula E."/>
            <person name="Kohler A."/>
            <person name="Sanchez-Garcia M."/>
            <person name="Morin E."/>
            <person name="Andreopoulos B."/>
            <person name="Barry K.W."/>
            <person name="Bonito G."/>
            <person name="Buee M."/>
            <person name="Carver A."/>
            <person name="Chen C."/>
            <person name="Cichocki N."/>
            <person name="Clum A."/>
            <person name="Culley D."/>
            <person name="Crous P.W."/>
            <person name="Fauchery L."/>
            <person name="Girlanda M."/>
            <person name="Hayes R.D."/>
            <person name="Keri Z."/>
            <person name="LaButti K."/>
            <person name="Lipzen A."/>
            <person name="Lombard V."/>
            <person name="Magnuson J."/>
            <person name="Maillard F."/>
            <person name="Murat C."/>
            <person name="Nolan M."/>
            <person name="Ohm R.A."/>
            <person name="Pangilinan J."/>
            <person name="Pereira M.F."/>
            <person name="Perotto S."/>
            <person name="Peter M."/>
            <person name="Pfister S."/>
            <person name="Riley R."/>
            <person name="Sitrit Y."/>
            <person name="Stielow J.B."/>
            <person name="Szollosi G."/>
            <person name="Zifcakova L."/>
            <person name="Stursova M."/>
            <person name="Spatafora J.W."/>
            <person name="Tedersoo L."/>
            <person name="Vaario L.M."/>
            <person name="Yamada A."/>
            <person name="Yan M."/>
            <person name="Wang P."/>
            <person name="Xu J."/>
            <person name="Bruns T."/>
            <person name="Baldrian P."/>
            <person name="Vilgalys R."/>
            <person name="Dunand C."/>
            <person name="Henrissat B."/>
            <person name="Grigoriev I.V."/>
            <person name="Hibbett D."/>
            <person name="Nagy L.G."/>
            <person name="Martin F.M."/>
        </authorList>
    </citation>
    <scope>NUCLEOTIDE SEQUENCE</scope>
    <source>
        <strain evidence="8">UH-Tt-Lm1</strain>
    </source>
</reference>
<dbReference type="Proteomes" id="UP000736335">
    <property type="component" value="Unassembled WGS sequence"/>
</dbReference>
<keyword evidence="4 8" id="KW-0418">Kinase</keyword>
<feature type="compositionally biased region" description="Basic and acidic residues" evidence="6">
    <location>
        <begin position="528"/>
        <end position="540"/>
    </location>
</feature>
<dbReference type="PROSITE" id="PS50011">
    <property type="entry name" value="PROTEIN_KINASE_DOM"/>
    <property type="match status" value="1"/>
</dbReference>
<dbReference type="Pfam" id="PF00069">
    <property type="entry name" value="Pkinase"/>
    <property type="match status" value="1"/>
</dbReference>
<evidence type="ECO:0000256" key="2">
    <source>
        <dbReference type="ARBA" id="ARBA00022679"/>
    </source>
</evidence>
<keyword evidence="1" id="KW-0723">Serine/threonine-protein kinase</keyword>
<protein>
    <submittedName>
        <fullName evidence="8">Kinase-like protein</fullName>
    </submittedName>
</protein>
<feature type="domain" description="Protein kinase" evidence="7">
    <location>
        <begin position="85"/>
        <end position="362"/>
    </location>
</feature>
<feature type="compositionally biased region" description="Low complexity" evidence="6">
    <location>
        <begin position="478"/>
        <end position="487"/>
    </location>
</feature>